<dbReference type="Proteomes" id="UP000235786">
    <property type="component" value="Unassembled WGS sequence"/>
</dbReference>
<accession>A0A2J6QS94</accession>
<dbReference type="Gene3D" id="3.60.160.10">
    <property type="entry name" value="Mitochondrial biogenesis AIM24"/>
    <property type="match status" value="1"/>
</dbReference>
<reference evidence="2 3" key="1">
    <citation type="submission" date="2016-04" db="EMBL/GenBank/DDBJ databases">
        <title>A degradative enzymes factory behind the ericoid mycorrhizal symbiosis.</title>
        <authorList>
            <consortium name="DOE Joint Genome Institute"/>
            <person name="Martino E."/>
            <person name="Morin E."/>
            <person name="Grelet G."/>
            <person name="Kuo A."/>
            <person name="Kohler A."/>
            <person name="Daghino S."/>
            <person name="Barry K."/>
            <person name="Choi C."/>
            <person name="Cichocki N."/>
            <person name="Clum A."/>
            <person name="Copeland A."/>
            <person name="Hainaut M."/>
            <person name="Haridas S."/>
            <person name="Labutti K."/>
            <person name="Lindquist E."/>
            <person name="Lipzen A."/>
            <person name="Khouja H.-R."/>
            <person name="Murat C."/>
            <person name="Ohm R."/>
            <person name="Olson A."/>
            <person name="Spatafora J."/>
            <person name="Veneault-Fourrey C."/>
            <person name="Henrissat B."/>
            <person name="Grigoriev I."/>
            <person name="Martin F."/>
            <person name="Perotto S."/>
        </authorList>
    </citation>
    <scope>NUCLEOTIDE SEQUENCE [LARGE SCALE GENOMIC DNA]</scope>
    <source>
        <strain evidence="2 3">F</strain>
    </source>
</reference>
<evidence type="ECO:0000313" key="3">
    <source>
        <dbReference type="Proteomes" id="UP000235786"/>
    </source>
</evidence>
<dbReference type="InterPro" id="IPR036983">
    <property type="entry name" value="AIM24_sf"/>
</dbReference>
<dbReference type="PANTHER" id="PTHR43657:SF1">
    <property type="entry name" value="ALTERED INHERITANCE OF MITOCHONDRIA PROTEIN 24, MITOCHONDRIAL"/>
    <property type="match status" value="1"/>
</dbReference>
<dbReference type="OrthoDB" id="1705416at2759"/>
<proteinExistence type="inferred from homology"/>
<dbReference type="InterPro" id="IPR016031">
    <property type="entry name" value="Trp_RNA-bd_attenuator-like_dom"/>
</dbReference>
<comment type="subcellular location">
    <subcellularLocation>
        <location evidence="1">Mitochondrion</location>
    </subcellularLocation>
</comment>
<organism evidence="2 3">
    <name type="scientific">Hyaloscypha variabilis (strain UAMH 11265 / GT02V1 / F)</name>
    <name type="common">Meliniomyces variabilis</name>
    <dbReference type="NCBI Taxonomy" id="1149755"/>
    <lineage>
        <taxon>Eukaryota</taxon>
        <taxon>Fungi</taxon>
        <taxon>Dikarya</taxon>
        <taxon>Ascomycota</taxon>
        <taxon>Pezizomycotina</taxon>
        <taxon>Leotiomycetes</taxon>
        <taxon>Helotiales</taxon>
        <taxon>Hyaloscyphaceae</taxon>
        <taxon>Hyaloscypha</taxon>
        <taxon>Hyaloscypha variabilis</taxon>
    </lineage>
</organism>
<dbReference type="STRING" id="1149755.A0A2J6QS94"/>
<sequence length="207" mass="22930">MRYRNYRRSNRRFCTCCEPHYGERIAGRQRDRSLSPTVGLQGKLDTSVKTIRLRSQMALSTYTGPGEVLLAPHMLGDITSFQLSGDEVWSVAKDAYLACTQGVARDFKRQGLGKAFFSGDGLFVFKVSGSGIMWITSFGALVRKDLAEGEKYFVDNGHLVAWNTKYILQRASSRGYISGISAGEGLVCKFTGPGTVFFQTRNPVSRA</sequence>
<protein>
    <recommendedName>
        <fullName evidence="1">Altered inheritance of mitochondria protein 24, mitochondrial</fullName>
    </recommendedName>
</protein>
<dbReference type="Pfam" id="PF01987">
    <property type="entry name" value="AIM24"/>
    <property type="match status" value="1"/>
</dbReference>
<dbReference type="SUPFAM" id="SSF51219">
    <property type="entry name" value="TRAP-like"/>
    <property type="match status" value="1"/>
</dbReference>
<comment type="similarity">
    <text evidence="1">Belongs to the AIM24 family.</text>
</comment>
<evidence type="ECO:0000313" key="2">
    <source>
        <dbReference type="EMBL" id="PMD29138.1"/>
    </source>
</evidence>
<name>A0A2J6QS94_HYAVF</name>
<evidence type="ECO:0000256" key="1">
    <source>
        <dbReference type="RuleBase" id="RU363045"/>
    </source>
</evidence>
<dbReference type="InterPro" id="IPR002838">
    <property type="entry name" value="AIM24"/>
</dbReference>
<keyword evidence="3" id="KW-1185">Reference proteome</keyword>
<dbReference type="PANTHER" id="PTHR43657">
    <property type="entry name" value="TRYPTOPHAN RNA-BINDING ATTENUATOR PROTEIN-LIKE PROTEIN"/>
    <property type="match status" value="1"/>
</dbReference>
<dbReference type="AlphaFoldDB" id="A0A2J6QS94"/>
<keyword evidence="1" id="KW-0496">Mitochondrion</keyword>
<dbReference type="GO" id="GO:0005739">
    <property type="term" value="C:mitochondrion"/>
    <property type="evidence" value="ECO:0007669"/>
    <property type="project" value="UniProtKB-SubCell"/>
</dbReference>
<gene>
    <name evidence="2" type="ORF">L207DRAFT_549992</name>
</gene>
<dbReference type="EMBL" id="KZ613977">
    <property type="protein sequence ID" value="PMD29138.1"/>
    <property type="molecule type" value="Genomic_DNA"/>
</dbReference>